<feature type="transmembrane region" description="Helical" evidence="2">
    <location>
        <begin position="129"/>
        <end position="148"/>
    </location>
</feature>
<evidence type="ECO:0000256" key="1">
    <source>
        <dbReference type="SAM" id="MobiDB-lite"/>
    </source>
</evidence>
<accession>A0ABX1R986</accession>
<sequence length="321" mass="33500">MTSGSAAGGGRLGTLRPLRHALLTTAVVLAVCGVLAGVAATEFAAASAHIGAATGRAEGVVEAARDESSVLVRWTPPGQAERVDAVESAGTPPAPGARTEVAFDPADPTNPLIPGARILAGADRALTTLAFSLVVALLVVGVLAWQVVTRRRAFTQPVRSVPVRRVRWQAGLATRSYLETDTQPGRWIPVHFDPVLVGLPSPTVVRLHGDPLRDRLVAATVTDADGEHPLVPSGPVRLDEPRGHRTDNPSRPDATVGARAAALARMTRQLQADLPLVVPAPFIGLLWTYVDRGGLLTWVAVTALTAALGLWLGAVRGSDPT</sequence>
<keyword evidence="2" id="KW-0812">Transmembrane</keyword>
<dbReference type="RefSeq" id="WP_169394509.1">
    <property type="nucleotide sequence ID" value="NZ_BAAAJH010000008.1"/>
</dbReference>
<evidence type="ECO:0008006" key="5">
    <source>
        <dbReference type="Google" id="ProtNLM"/>
    </source>
</evidence>
<feature type="transmembrane region" description="Helical" evidence="2">
    <location>
        <begin position="296"/>
        <end position="315"/>
    </location>
</feature>
<proteinExistence type="predicted"/>
<evidence type="ECO:0000313" key="4">
    <source>
        <dbReference type="Proteomes" id="UP001296706"/>
    </source>
</evidence>
<feature type="transmembrane region" description="Helical" evidence="2">
    <location>
        <begin position="21"/>
        <end position="40"/>
    </location>
</feature>
<evidence type="ECO:0000256" key="2">
    <source>
        <dbReference type="SAM" id="Phobius"/>
    </source>
</evidence>
<dbReference type="EMBL" id="JAAXKY010000008">
    <property type="protein sequence ID" value="NMH76434.1"/>
    <property type="molecule type" value="Genomic_DNA"/>
</dbReference>
<gene>
    <name evidence="3" type="ORF">HF577_04865</name>
</gene>
<dbReference type="Proteomes" id="UP001296706">
    <property type="component" value="Unassembled WGS sequence"/>
</dbReference>
<keyword evidence="2" id="KW-1133">Transmembrane helix</keyword>
<evidence type="ECO:0000313" key="3">
    <source>
        <dbReference type="EMBL" id="NMH76434.1"/>
    </source>
</evidence>
<feature type="region of interest" description="Disordered" evidence="1">
    <location>
        <begin position="228"/>
        <end position="255"/>
    </location>
</feature>
<keyword evidence="4" id="KW-1185">Reference proteome</keyword>
<organism evidence="3 4">
    <name type="scientific">Pseudonocardia xinjiangensis</name>
    <dbReference type="NCBI Taxonomy" id="75289"/>
    <lineage>
        <taxon>Bacteria</taxon>
        <taxon>Bacillati</taxon>
        <taxon>Actinomycetota</taxon>
        <taxon>Actinomycetes</taxon>
        <taxon>Pseudonocardiales</taxon>
        <taxon>Pseudonocardiaceae</taxon>
        <taxon>Pseudonocardia</taxon>
    </lineage>
</organism>
<comment type="caution">
    <text evidence="3">The sequence shown here is derived from an EMBL/GenBank/DDBJ whole genome shotgun (WGS) entry which is preliminary data.</text>
</comment>
<protein>
    <recommendedName>
        <fullName evidence="5">DUF3592 domain-containing protein</fullName>
    </recommendedName>
</protein>
<feature type="compositionally biased region" description="Basic and acidic residues" evidence="1">
    <location>
        <begin position="237"/>
        <end position="250"/>
    </location>
</feature>
<keyword evidence="2" id="KW-0472">Membrane</keyword>
<reference evidence="3 4" key="1">
    <citation type="submission" date="2020-04" db="EMBL/GenBank/DDBJ databases">
        <authorList>
            <person name="Klaysubun C."/>
            <person name="Duangmal K."/>
            <person name="Lipun K."/>
        </authorList>
    </citation>
    <scope>NUCLEOTIDE SEQUENCE [LARGE SCALE GENOMIC DNA]</scope>
    <source>
        <strain evidence="3 4">JCM 11839</strain>
    </source>
</reference>
<name>A0ABX1R986_9PSEU</name>